<dbReference type="Proteomes" id="UP000230607">
    <property type="component" value="Chromosome 1"/>
</dbReference>
<sequence length="146" mass="15616">MNEQFQDGLRQLLVEIGAAAGTVHMCEGQGLRLAAAINIPDAVKEAMNWIPSGKGMAGLALEQGKPIKTCNLKDDRSGNVRPGARAVDAKAAVAIPIRDHDDAIVAVLGVAFADEREIGDSELQELENRAEELLPHLKSKSHEDKS</sequence>
<dbReference type="AlphaFoldDB" id="A0A2H1FHX1"/>
<proteinExistence type="predicted"/>
<dbReference type="InterPro" id="IPR003018">
    <property type="entry name" value="GAF"/>
</dbReference>
<evidence type="ECO:0000313" key="2">
    <source>
        <dbReference type="EMBL" id="SMH72366.1"/>
    </source>
</evidence>
<gene>
    <name evidence="2" type="ORF">NCS_30206</name>
</gene>
<dbReference type="SUPFAM" id="SSF55781">
    <property type="entry name" value="GAF domain-like"/>
    <property type="match status" value="1"/>
</dbReference>
<dbReference type="RefSeq" id="WP_157928151.1">
    <property type="nucleotide sequence ID" value="NZ_LT841358.1"/>
</dbReference>
<dbReference type="Pfam" id="PF13185">
    <property type="entry name" value="GAF_2"/>
    <property type="match status" value="1"/>
</dbReference>
<evidence type="ECO:0000259" key="1">
    <source>
        <dbReference type="Pfam" id="PF13185"/>
    </source>
</evidence>
<dbReference type="Gene3D" id="3.30.450.40">
    <property type="match status" value="1"/>
</dbReference>
<protein>
    <recommendedName>
        <fullName evidence="1">GAF domain-containing protein</fullName>
    </recommendedName>
</protein>
<name>A0A2H1FHX1_9ARCH</name>
<keyword evidence="3" id="KW-1185">Reference proteome</keyword>
<dbReference type="InterPro" id="IPR029016">
    <property type="entry name" value="GAF-like_dom_sf"/>
</dbReference>
<dbReference type="EMBL" id="LT841358">
    <property type="protein sequence ID" value="SMH72366.1"/>
    <property type="molecule type" value="Genomic_DNA"/>
</dbReference>
<accession>A0A2H1FHX1</accession>
<reference evidence="3" key="1">
    <citation type="submission" date="2017-03" db="EMBL/GenBank/DDBJ databases">
        <authorList>
            <person name="Herbold C."/>
        </authorList>
    </citation>
    <scope>NUCLEOTIDE SEQUENCE [LARGE SCALE GENOMIC DNA]</scope>
</reference>
<evidence type="ECO:0000313" key="3">
    <source>
        <dbReference type="Proteomes" id="UP000230607"/>
    </source>
</evidence>
<feature type="domain" description="GAF" evidence="1">
    <location>
        <begin position="8"/>
        <end position="128"/>
    </location>
</feature>
<organism evidence="2 3">
    <name type="scientific">Candidatus Nitrosotalea okcheonensis</name>
    <dbReference type="NCBI Taxonomy" id="1903276"/>
    <lineage>
        <taxon>Archaea</taxon>
        <taxon>Nitrososphaerota</taxon>
        <taxon>Nitrososphaeria</taxon>
        <taxon>Nitrosotaleales</taxon>
        <taxon>Nitrosotaleaceae</taxon>
        <taxon>Nitrosotalea</taxon>
    </lineage>
</organism>